<dbReference type="Proteomes" id="UP000095751">
    <property type="component" value="Unassembled WGS sequence"/>
</dbReference>
<dbReference type="AlphaFoldDB" id="A0A1E7EYU6"/>
<evidence type="ECO:0000313" key="1">
    <source>
        <dbReference type="EMBL" id="OEU11141.1"/>
    </source>
</evidence>
<accession>A0A1E7EYU6</accession>
<proteinExistence type="predicted"/>
<dbReference type="InParanoid" id="A0A1E7EYU6"/>
<reference evidence="1 2" key="1">
    <citation type="submission" date="2016-09" db="EMBL/GenBank/DDBJ databases">
        <title>Extensive genetic diversity and differential bi-allelic expression allows diatom success in the polar Southern Ocean.</title>
        <authorList>
            <consortium name="DOE Joint Genome Institute"/>
            <person name="Mock T."/>
            <person name="Otillar R.P."/>
            <person name="Strauss J."/>
            <person name="Dupont C."/>
            <person name="Frickenhaus S."/>
            <person name="Maumus F."/>
            <person name="Mcmullan M."/>
            <person name="Sanges R."/>
            <person name="Schmutz J."/>
            <person name="Toseland A."/>
            <person name="Valas R."/>
            <person name="Veluchamy A."/>
            <person name="Ward B.J."/>
            <person name="Allen A."/>
            <person name="Barry K."/>
            <person name="Falciatore A."/>
            <person name="Ferrante M."/>
            <person name="Fortunato A.E."/>
            <person name="Gloeckner G."/>
            <person name="Gruber A."/>
            <person name="Hipkin R."/>
            <person name="Janech M."/>
            <person name="Kroth P."/>
            <person name="Leese F."/>
            <person name="Lindquist E."/>
            <person name="Lyon B.R."/>
            <person name="Martin J."/>
            <person name="Mayer C."/>
            <person name="Parker M."/>
            <person name="Quesneville H."/>
            <person name="Raymond J."/>
            <person name="Uhlig C."/>
            <person name="Valentin K.U."/>
            <person name="Worden A.Z."/>
            <person name="Armbrust E.V."/>
            <person name="Bowler C."/>
            <person name="Green B."/>
            <person name="Moulton V."/>
            <person name="Van Oosterhout C."/>
            <person name="Grigoriev I."/>
        </authorList>
    </citation>
    <scope>NUCLEOTIDE SEQUENCE [LARGE SCALE GENOMIC DNA]</scope>
    <source>
        <strain evidence="1 2">CCMP1102</strain>
    </source>
</reference>
<keyword evidence="2" id="KW-1185">Reference proteome</keyword>
<organism evidence="1 2">
    <name type="scientific">Fragilariopsis cylindrus CCMP1102</name>
    <dbReference type="NCBI Taxonomy" id="635003"/>
    <lineage>
        <taxon>Eukaryota</taxon>
        <taxon>Sar</taxon>
        <taxon>Stramenopiles</taxon>
        <taxon>Ochrophyta</taxon>
        <taxon>Bacillariophyta</taxon>
        <taxon>Bacillariophyceae</taxon>
        <taxon>Bacillariophycidae</taxon>
        <taxon>Bacillariales</taxon>
        <taxon>Bacillariaceae</taxon>
        <taxon>Fragilariopsis</taxon>
    </lineage>
</organism>
<sequence length="173" mass="19211">MTVLENLLNDGTLELFKTTLLHSTTTTTTTTDLDSSIAPPIYVDFGLSDGKDTKFHLSKGYSTVSVDAYTPWIDKAKNEFHQEIKDGHEDSMDFYFKNEGSVIASFEPSKGCQGFKVTSPECKHIKIPVVRCETIIALIGMAATFVKVDVEMLHHSCVRGLSNLPTYLFPKIV</sequence>
<name>A0A1E7EYU6_9STRA</name>
<evidence type="ECO:0008006" key="3">
    <source>
        <dbReference type="Google" id="ProtNLM"/>
    </source>
</evidence>
<dbReference type="KEGG" id="fcy:FRACYDRAFT_246252"/>
<evidence type="ECO:0000313" key="2">
    <source>
        <dbReference type="Proteomes" id="UP000095751"/>
    </source>
</evidence>
<gene>
    <name evidence="1" type="ORF">FRACYDRAFT_246252</name>
</gene>
<protein>
    <recommendedName>
        <fullName evidence="3">Methyltransferase FkbM domain-containing protein</fullName>
    </recommendedName>
</protein>
<dbReference type="EMBL" id="KV784369">
    <property type="protein sequence ID" value="OEU11141.1"/>
    <property type="molecule type" value="Genomic_DNA"/>
</dbReference>